<name>A0AC34QD07_9BILA</name>
<dbReference type="WBParaSite" id="JU765_v2.g15152.t1">
    <property type="protein sequence ID" value="JU765_v2.g15152.t1"/>
    <property type="gene ID" value="JU765_v2.g15152"/>
</dbReference>
<evidence type="ECO:0000313" key="2">
    <source>
        <dbReference type="WBParaSite" id="JU765_v2.g15152.t1"/>
    </source>
</evidence>
<protein>
    <submittedName>
        <fullName evidence="2">NADH dehydrogenase subunit 5</fullName>
    </submittedName>
</protein>
<sequence>LPLTISASLSWLEFGNIEYDNFGLFLAPLLAIAQGFNVVIIKKSVKNFALKNHELSFGLFSLYHTGTITLALAFPAFISYLRSRVSYDASWESIDYVLMMTSIIFMMCYKFSELWLISNTDIPIYFALEHSKFFAGSIGQWWLQNMAHASVFAFVGKIIFIASSLRFWQNVELLPKRQTN</sequence>
<reference evidence="2" key="1">
    <citation type="submission" date="2022-11" db="UniProtKB">
        <authorList>
            <consortium name="WormBaseParasite"/>
        </authorList>
    </citation>
    <scope>IDENTIFICATION</scope>
</reference>
<organism evidence="1 2">
    <name type="scientific">Panagrolaimus sp. JU765</name>
    <dbReference type="NCBI Taxonomy" id="591449"/>
    <lineage>
        <taxon>Eukaryota</taxon>
        <taxon>Metazoa</taxon>
        <taxon>Ecdysozoa</taxon>
        <taxon>Nematoda</taxon>
        <taxon>Chromadorea</taxon>
        <taxon>Rhabditida</taxon>
        <taxon>Tylenchina</taxon>
        <taxon>Panagrolaimomorpha</taxon>
        <taxon>Panagrolaimoidea</taxon>
        <taxon>Panagrolaimidae</taxon>
        <taxon>Panagrolaimus</taxon>
    </lineage>
</organism>
<evidence type="ECO:0000313" key="1">
    <source>
        <dbReference type="Proteomes" id="UP000887576"/>
    </source>
</evidence>
<proteinExistence type="predicted"/>
<accession>A0AC34QD07</accession>
<dbReference type="Proteomes" id="UP000887576">
    <property type="component" value="Unplaced"/>
</dbReference>